<reference evidence="6" key="1">
    <citation type="submission" date="2015-07" db="EMBL/GenBank/DDBJ databases">
        <title>Adaptation to a free-living lifestyle via gene acquisitions in the diplomonad Trepomonas sp. PC1.</title>
        <authorList>
            <person name="Xu F."/>
            <person name="Jerlstrom-Hultqvist J."/>
            <person name="Kolisko M."/>
            <person name="Simpson A.G.B."/>
            <person name="Roger A.J."/>
            <person name="Svard S.G."/>
            <person name="Andersson J.O."/>
        </authorList>
    </citation>
    <scope>NUCLEOTIDE SEQUENCE</scope>
    <source>
        <strain evidence="6">PC1</strain>
    </source>
</reference>
<evidence type="ECO:0000256" key="3">
    <source>
        <dbReference type="ARBA" id="ARBA00022833"/>
    </source>
</evidence>
<evidence type="ECO:0000256" key="4">
    <source>
        <dbReference type="PROSITE-ProRule" id="PRU00472"/>
    </source>
</evidence>
<dbReference type="GO" id="GO:0006351">
    <property type="term" value="P:DNA-templated transcription"/>
    <property type="evidence" value="ECO:0007669"/>
    <property type="project" value="InterPro"/>
</dbReference>
<feature type="domain" description="TFIIS-type" evidence="5">
    <location>
        <begin position="204"/>
        <end position="244"/>
    </location>
</feature>
<evidence type="ECO:0000313" key="6">
    <source>
        <dbReference type="EMBL" id="JAP94440.1"/>
    </source>
</evidence>
<dbReference type="SMART" id="SM00440">
    <property type="entry name" value="ZnF_C2C2"/>
    <property type="match status" value="1"/>
</dbReference>
<evidence type="ECO:0000256" key="1">
    <source>
        <dbReference type="ARBA" id="ARBA00022723"/>
    </source>
</evidence>
<dbReference type="Gene3D" id="2.20.25.10">
    <property type="match status" value="1"/>
</dbReference>
<keyword evidence="2 4" id="KW-0863">Zinc-finger</keyword>
<dbReference type="AlphaFoldDB" id="A0A146KC98"/>
<proteinExistence type="predicted"/>
<dbReference type="Pfam" id="PF01096">
    <property type="entry name" value="Zn_ribbon_TFIIS"/>
    <property type="match status" value="1"/>
</dbReference>
<organism evidence="6">
    <name type="scientific">Trepomonas sp. PC1</name>
    <dbReference type="NCBI Taxonomy" id="1076344"/>
    <lineage>
        <taxon>Eukaryota</taxon>
        <taxon>Metamonada</taxon>
        <taxon>Diplomonadida</taxon>
        <taxon>Hexamitidae</taxon>
        <taxon>Hexamitinae</taxon>
        <taxon>Trepomonas</taxon>
    </lineage>
</organism>
<evidence type="ECO:0000259" key="5">
    <source>
        <dbReference type="PROSITE" id="PS51133"/>
    </source>
</evidence>
<dbReference type="GO" id="GO:0008270">
    <property type="term" value="F:zinc ion binding"/>
    <property type="evidence" value="ECO:0007669"/>
    <property type="project" value="UniProtKB-KW"/>
</dbReference>
<dbReference type="GO" id="GO:0003676">
    <property type="term" value="F:nucleic acid binding"/>
    <property type="evidence" value="ECO:0007669"/>
    <property type="project" value="InterPro"/>
</dbReference>
<keyword evidence="3" id="KW-0862">Zinc</keyword>
<keyword evidence="1" id="KW-0479">Metal-binding</keyword>
<keyword evidence="6" id="KW-0251">Elongation factor</keyword>
<gene>
    <name evidence="6" type="ORF">TPC1_12905</name>
</gene>
<keyword evidence="6" id="KW-0648">Protein biosynthesis</keyword>
<dbReference type="EMBL" id="GDID01002166">
    <property type="protein sequence ID" value="JAP94440.1"/>
    <property type="molecule type" value="Transcribed_RNA"/>
</dbReference>
<dbReference type="CDD" id="cd00656">
    <property type="entry name" value="Zn-ribbon"/>
    <property type="match status" value="1"/>
</dbReference>
<sequence>MDYITEVDSIPQNAKFQAYDINSITEYPKSAVKKVETDKFQNRIRSKAREILLAAFNKLDFDIFIADAKISAEQFDQLLQQYKVADSEFCNVIFQDAYVYFQPIHLQDYIEQLECYIYKEIYVNEIIADSATPSYLNKILLFKTAFEQHQSTLMSKIFFGQIPPSVLVTFQAADLEGPQLQQKRKIAQEQINASKDLERFIVVTDTECKKCHRKTVVAQEKQSRSADEAMTVTYTCTACGFKWARN</sequence>
<dbReference type="SUPFAM" id="SSF57783">
    <property type="entry name" value="Zinc beta-ribbon"/>
    <property type="match status" value="1"/>
</dbReference>
<name>A0A146KC98_9EUKA</name>
<accession>A0A146KC98</accession>
<dbReference type="GO" id="GO:0003746">
    <property type="term" value="F:translation elongation factor activity"/>
    <property type="evidence" value="ECO:0007669"/>
    <property type="project" value="UniProtKB-KW"/>
</dbReference>
<protein>
    <submittedName>
        <fullName evidence="6">Transcription elongation factor SII</fullName>
    </submittedName>
</protein>
<evidence type="ECO:0000256" key="2">
    <source>
        <dbReference type="ARBA" id="ARBA00022771"/>
    </source>
</evidence>
<dbReference type="InterPro" id="IPR001222">
    <property type="entry name" value="Znf_TFIIS"/>
</dbReference>
<dbReference type="PROSITE" id="PS51133">
    <property type="entry name" value="ZF_TFIIS_2"/>
    <property type="match status" value="1"/>
</dbReference>